<organism evidence="1 2">
    <name type="scientific">Oldenlandia corymbosa var. corymbosa</name>
    <dbReference type="NCBI Taxonomy" id="529605"/>
    <lineage>
        <taxon>Eukaryota</taxon>
        <taxon>Viridiplantae</taxon>
        <taxon>Streptophyta</taxon>
        <taxon>Embryophyta</taxon>
        <taxon>Tracheophyta</taxon>
        <taxon>Spermatophyta</taxon>
        <taxon>Magnoliopsida</taxon>
        <taxon>eudicotyledons</taxon>
        <taxon>Gunneridae</taxon>
        <taxon>Pentapetalae</taxon>
        <taxon>asterids</taxon>
        <taxon>lamiids</taxon>
        <taxon>Gentianales</taxon>
        <taxon>Rubiaceae</taxon>
        <taxon>Rubioideae</taxon>
        <taxon>Spermacoceae</taxon>
        <taxon>Hedyotis-Oldenlandia complex</taxon>
        <taxon>Oldenlandia</taxon>
    </lineage>
</organism>
<dbReference type="PANTHER" id="PTHR35500">
    <property type="entry name" value="OS03G0108700 PROTEIN"/>
    <property type="match status" value="1"/>
</dbReference>
<name>A0AAV1BUW7_OLDCO</name>
<gene>
    <name evidence="1" type="ORF">OLC1_LOCUS24849</name>
</gene>
<evidence type="ECO:0000313" key="2">
    <source>
        <dbReference type="Proteomes" id="UP001161247"/>
    </source>
</evidence>
<dbReference type="AlphaFoldDB" id="A0AAV1BUW7"/>
<sequence length="136" mass="15327">METEELGQKSKRLKSSNEQLELVVHGADDAALVKSREEEIDEIGVGSEETSAEIARIYEQIQSFTNMVCDLLESGKSMLKDLSNEFEERMISIHKEHIQKWEEEIQTIRLVDASNAQESAVLQNAKAMLQNVCGES</sequence>
<protein>
    <submittedName>
        <fullName evidence="1">OLC1v1020794C1</fullName>
    </submittedName>
</protein>
<dbReference type="EMBL" id="CATKSE010000001">
    <property type="protein sequence ID" value="CAI9086872.1"/>
    <property type="molecule type" value="Genomic_DNA"/>
</dbReference>
<dbReference type="Proteomes" id="UP001161247">
    <property type="component" value="Unassembled WGS sequence"/>
</dbReference>
<proteinExistence type="predicted"/>
<accession>A0AAV1BUW7</accession>
<dbReference type="PANTHER" id="PTHR35500:SF1">
    <property type="entry name" value="OS03G0108700 PROTEIN"/>
    <property type="match status" value="1"/>
</dbReference>
<keyword evidence="2" id="KW-1185">Reference proteome</keyword>
<evidence type="ECO:0000313" key="1">
    <source>
        <dbReference type="EMBL" id="CAI9086872.1"/>
    </source>
</evidence>
<comment type="caution">
    <text evidence="1">The sequence shown here is derived from an EMBL/GenBank/DDBJ whole genome shotgun (WGS) entry which is preliminary data.</text>
</comment>
<reference evidence="1" key="1">
    <citation type="submission" date="2023-03" db="EMBL/GenBank/DDBJ databases">
        <authorList>
            <person name="Julca I."/>
        </authorList>
    </citation>
    <scope>NUCLEOTIDE SEQUENCE</scope>
</reference>